<dbReference type="SUPFAM" id="SSF50156">
    <property type="entry name" value="PDZ domain-like"/>
    <property type="match status" value="2"/>
</dbReference>
<dbReference type="AlphaFoldDB" id="A0A134BCL5"/>
<dbReference type="SUPFAM" id="SSF50494">
    <property type="entry name" value="Trypsin-like serine proteases"/>
    <property type="match status" value="1"/>
</dbReference>
<feature type="active site" description="Charge relay system" evidence="7">
    <location>
        <position position="143"/>
    </location>
</feature>
<comment type="similarity">
    <text evidence="1">Belongs to the peptidase S1C family.</text>
</comment>
<evidence type="ECO:0000256" key="2">
    <source>
        <dbReference type="ARBA" id="ARBA00022670"/>
    </source>
</evidence>
<accession>A0A134BCL5</accession>
<dbReference type="SMART" id="SM00228">
    <property type="entry name" value="PDZ"/>
    <property type="match status" value="2"/>
</dbReference>
<keyword evidence="6" id="KW-0720">Serine protease</keyword>
<evidence type="ECO:0000256" key="9">
    <source>
        <dbReference type="SAM" id="SignalP"/>
    </source>
</evidence>
<keyword evidence="2" id="KW-0645">Protease</keyword>
<feature type="binding site" evidence="8">
    <location>
        <begin position="247"/>
        <end position="249"/>
    </location>
    <ligand>
        <name>substrate</name>
    </ligand>
</feature>
<dbReference type="Gene3D" id="2.40.10.120">
    <property type="match status" value="1"/>
</dbReference>
<dbReference type="GO" id="GO:0006508">
    <property type="term" value="P:proteolysis"/>
    <property type="evidence" value="ECO:0007669"/>
    <property type="project" value="UniProtKB-KW"/>
</dbReference>
<evidence type="ECO:0000256" key="7">
    <source>
        <dbReference type="PIRSR" id="PIRSR611782-1"/>
    </source>
</evidence>
<dbReference type="InterPro" id="IPR009003">
    <property type="entry name" value="Peptidase_S1_PA"/>
</dbReference>
<dbReference type="Gene3D" id="2.30.42.10">
    <property type="match status" value="2"/>
</dbReference>
<feature type="signal peptide" evidence="9">
    <location>
        <begin position="1"/>
        <end position="23"/>
    </location>
</feature>
<dbReference type="PANTHER" id="PTHR22939:SF129">
    <property type="entry name" value="SERINE PROTEASE HTRA2, MITOCHONDRIAL"/>
    <property type="match status" value="1"/>
</dbReference>
<dbReference type="CDD" id="cd06779">
    <property type="entry name" value="cpPDZ_Deg_HtrA-like"/>
    <property type="match status" value="1"/>
</dbReference>
<dbReference type="InterPro" id="IPR001478">
    <property type="entry name" value="PDZ"/>
</dbReference>
<dbReference type="InterPro" id="IPR001940">
    <property type="entry name" value="Peptidase_S1C"/>
</dbReference>
<dbReference type="PANTHER" id="PTHR22939">
    <property type="entry name" value="SERINE PROTEASE FAMILY S1C HTRA-RELATED"/>
    <property type="match status" value="1"/>
</dbReference>
<feature type="binding site" evidence="8">
    <location>
        <begin position="304"/>
        <end position="308"/>
    </location>
    <ligand>
        <name>substrate</name>
    </ligand>
</feature>
<dbReference type="NCBIfam" id="TIGR02037">
    <property type="entry name" value="degP_htrA_DO"/>
    <property type="match status" value="1"/>
</dbReference>
<dbReference type="Proteomes" id="UP000070224">
    <property type="component" value="Unassembled WGS sequence"/>
</dbReference>
<feature type="binding site" evidence="8">
    <location>
        <position position="143"/>
    </location>
    <ligand>
        <name>substrate</name>
    </ligand>
</feature>
<dbReference type="EMBL" id="LSDK01000030">
    <property type="protein sequence ID" value="KXB77669.1"/>
    <property type="molecule type" value="Genomic_DNA"/>
</dbReference>
<keyword evidence="3 9" id="KW-0732">Signal</keyword>
<evidence type="ECO:0000313" key="11">
    <source>
        <dbReference type="EMBL" id="KXB77669.1"/>
    </source>
</evidence>
<feature type="chain" id="PRO_5007462287" evidence="9">
    <location>
        <begin position="24"/>
        <end position="511"/>
    </location>
</feature>
<dbReference type="InterPro" id="IPR036034">
    <property type="entry name" value="PDZ_sf"/>
</dbReference>
<dbReference type="GO" id="GO:0004252">
    <property type="term" value="F:serine-type endopeptidase activity"/>
    <property type="evidence" value="ECO:0007669"/>
    <property type="project" value="InterPro"/>
</dbReference>
<feature type="active site" description="Charge relay system" evidence="7">
    <location>
        <position position="173"/>
    </location>
</feature>
<dbReference type="PRINTS" id="PR00834">
    <property type="entry name" value="PROTEASES2C"/>
</dbReference>
<reference evidence="12" key="1">
    <citation type="submission" date="2016-01" db="EMBL/GenBank/DDBJ databases">
        <authorList>
            <person name="Mitreva M."/>
            <person name="Pepin K.H."/>
            <person name="Mihindukulasuriya K.A."/>
            <person name="Fulton R."/>
            <person name="Fronick C."/>
            <person name="O'Laughlin M."/>
            <person name="Miner T."/>
            <person name="Herter B."/>
            <person name="Rosa B.A."/>
            <person name="Cordes M."/>
            <person name="Tomlinson C."/>
            <person name="Wollam A."/>
            <person name="Palsikar V.B."/>
            <person name="Mardis E.R."/>
            <person name="Wilson R.K."/>
        </authorList>
    </citation>
    <scope>NUCLEOTIDE SEQUENCE [LARGE SCALE GENOMIC DNA]</scope>
    <source>
        <strain evidence="12">KA00683</strain>
    </source>
</reference>
<evidence type="ECO:0000256" key="6">
    <source>
        <dbReference type="ARBA" id="ARBA00022825"/>
    </source>
</evidence>
<dbReference type="InterPro" id="IPR011782">
    <property type="entry name" value="Pept_S1C_Do"/>
</dbReference>
<evidence type="ECO:0000259" key="10">
    <source>
        <dbReference type="SMART" id="SM00228"/>
    </source>
</evidence>
<feature type="domain" description="PDZ" evidence="10">
    <location>
        <begin position="302"/>
        <end position="384"/>
    </location>
</feature>
<dbReference type="Pfam" id="PF13180">
    <property type="entry name" value="PDZ_2"/>
    <property type="match status" value="1"/>
</dbReference>
<feature type="binding site" evidence="8">
    <location>
        <position position="173"/>
    </location>
    <ligand>
        <name>substrate</name>
    </ligand>
</feature>
<feature type="active site" description="Charge relay system" evidence="7">
    <location>
        <position position="249"/>
    </location>
</feature>
<dbReference type="STRING" id="322095.HMPREF3185_00426"/>
<dbReference type="RefSeq" id="WP_060934949.1">
    <property type="nucleotide sequence ID" value="NZ_KQ960419.1"/>
</dbReference>
<gene>
    <name evidence="11" type="ORF">HMPREF3185_00426</name>
</gene>
<protein>
    <submittedName>
        <fullName evidence="11">Peptidase Do</fullName>
    </submittedName>
</protein>
<dbReference type="OrthoDB" id="9758917at2"/>
<proteinExistence type="inferred from homology"/>
<evidence type="ECO:0000256" key="8">
    <source>
        <dbReference type="PIRSR" id="PIRSR611782-2"/>
    </source>
</evidence>
<evidence type="ECO:0000256" key="3">
    <source>
        <dbReference type="ARBA" id="ARBA00022729"/>
    </source>
</evidence>
<keyword evidence="12" id="KW-1185">Reference proteome</keyword>
<evidence type="ECO:0000256" key="1">
    <source>
        <dbReference type="ARBA" id="ARBA00010541"/>
    </source>
</evidence>
<evidence type="ECO:0000313" key="12">
    <source>
        <dbReference type="Proteomes" id="UP000070224"/>
    </source>
</evidence>
<evidence type="ECO:0000256" key="4">
    <source>
        <dbReference type="ARBA" id="ARBA00022737"/>
    </source>
</evidence>
<evidence type="ECO:0000256" key="5">
    <source>
        <dbReference type="ARBA" id="ARBA00022801"/>
    </source>
</evidence>
<keyword evidence="5" id="KW-0378">Hydrolase</keyword>
<organism evidence="11 12">
    <name type="scientific">Porphyromonas somerae</name>
    <dbReference type="NCBI Taxonomy" id="322095"/>
    <lineage>
        <taxon>Bacteria</taxon>
        <taxon>Pseudomonadati</taxon>
        <taxon>Bacteroidota</taxon>
        <taxon>Bacteroidia</taxon>
        <taxon>Bacteroidales</taxon>
        <taxon>Porphyromonadaceae</taxon>
        <taxon>Porphyromonas</taxon>
    </lineage>
</organism>
<dbReference type="Pfam" id="PF13365">
    <property type="entry name" value="Trypsin_2"/>
    <property type="match status" value="1"/>
</dbReference>
<dbReference type="PATRIC" id="fig|322095.3.peg.421"/>
<keyword evidence="4" id="KW-0677">Repeat</keyword>
<comment type="caution">
    <text evidence="11">The sequence shown here is derived from an EMBL/GenBank/DDBJ whole genome shotgun (WGS) entry which is preliminary data.</text>
</comment>
<feature type="domain" description="PDZ" evidence="10">
    <location>
        <begin position="412"/>
        <end position="497"/>
    </location>
</feature>
<sequence length="511" mass="53583">MNKVLKKSAAVLGLVAVSIAASAATVHVMTRNGGSSSSYTAQSGLESVTSANEYGFQNAAYAIGSRQIGNAPDLTPAAESSVKAVVHIKVKKTQQVQSQQMIDPFEFFFGGDPRGGSRRSEPVVGYGSGVIISNDGYIMTNNHVVEGGDELSVTLNDNRTFKAKLIGSDPSSDIALIKVEAKDLPTIPFGNSENLRLGEWVLAVGNPFNLTSTVTAGIVSAKSRAAATGDQLGVGAFIQTDAAVNPGNSGGALVNAAGELVGINTMIYSQTGNYAGYSFAVPINIAAKVVSDIKKYGTVQRGMLGVAGADVTSELVQKEGLKVNEGFYVADFAEISAALAAGIEKGDVITAIDGHRITSFAQLQEQLSRFRPGDAVQVTVNRKGAEKTYKVTLRNQEGGSKLLKQSPNGANNRLGATLKELGANELRAYGLSYGLVVQSLQSNSALRKAGVREGFVLLTANNVPLRSQSDLNQVVAALDKAGSQSRSRRSVLQLRGFYPETGEVVSFVVDL</sequence>
<name>A0A134BCL5_9PORP</name>